<dbReference type="Proteomes" id="UP001281447">
    <property type="component" value="Unassembled WGS sequence"/>
</dbReference>
<name>A0ABU5CB73_9BACI</name>
<evidence type="ECO:0000313" key="2">
    <source>
        <dbReference type="Proteomes" id="UP001281447"/>
    </source>
</evidence>
<comment type="caution">
    <text evidence="1">The sequence shown here is derived from an EMBL/GenBank/DDBJ whole genome shotgun (WGS) entry which is preliminary data.</text>
</comment>
<evidence type="ECO:0000313" key="1">
    <source>
        <dbReference type="EMBL" id="MDY0396116.1"/>
    </source>
</evidence>
<proteinExistence type="predicted"/>
<gene>
    <name evidence="1" type="ORF">RWE15_19295</name>
</gene>
<dbReference type="RefSeq" id="WP_390352667.1">
    <property type="nucleotide sequence ID" value="NZ_JBHUIZ010000003.1"/>
</dbReference>
<protein>
    <submittedName>
        <fullName evidence="1">Uncharacterized protein</fullName>
    </submittedName>
</protein>
<dbReference type="EMBL" id="JAWDIP010000004">
    <property type="protein sequence ID" value="MDY0396116.1"/>
    <property type="molecule type" value="Genomic_DNA"/>
</dbReference>
<reference evidence="1 2" key="1">
    <citation type="submission" date="2023-10" db="EMBL/GenBank/DDBJ databases">
        <title>Virgibacillus halophilus 5B73C genome.</title>
        <authorList>
            <person name="Miliotis G."/>
            <person name="Sengupta P."/>
            <person name="Hameed A."/>
            <person name="Chuvochina M."/>
            <person name="Mcdonagh F."/>
            <person name="Simpson A.C."/>
            <person name="Singh N.K."/>
            <person name="Rekha P.D."/>
            <person name="Raman K."/>
            <person name="Hugenholtz P."/>
            <person name="Venkateswaran K."/>
        </authorList>
    </citation>
    <scope>NUCLEOTIDE SEQUENCE [LARGE SCALE GENOMIC DNA]</scope>
    <source>
        <strain evidence="1 2">5B73C</strain>
    </source>
</reference>
<organism evidence="1 2">
    <name type="scientific">Tigheibacillus halophilus</name>
    <dbReference type="NCBI Taxonomy" id="361280"/>
    <lineage>
        <taxon>Bacteria</taxon>
        <taxon>Bacillati</taxon>
        <taxon>Bacillota</taxon>
        <taxon>Bacilli</taxon>
        <taxon>Bacillales</taxon>
        <taxon>Bacillaceae</taxon>
        <taxon>Tigheibacillus</taxon>
    </lineage>
</organism>
<sequence length="79" mass="8657">MELTPKQRVVLISLTTEWQTPIQLTNQLPKASGDLPDVQEALKELLSEGLVQTNPVVIGLYRLTTKGIATKGAELDKSQ</sequence>
<keyword evidence="2" id="KW-1185">Reference proteome</keyword>
<accession>A0ABU5CB73</accession>